<feature type="domain" description="Reverse transcriptase" evidence="2">
    <location>
        <begin position="365"/>
        <end position="642"/>
    </location>
</feature>
<dbReference type="Proteomes" id="UP001430953">
    <property type="component" value="Unassembled WGS sequence"/>
</dbReference>
<feature type="region of interest" description="Disordered" evidence="1">
    <location>
        <begin position="17"/>
        <end position="51"/>
    </location>
</feature>
<dbReference type="InterPro" id="IPR013087">
    <property type="entry name" value="Znf_C2H2_type"/>
</dbReference>
<evidence type="ECO:0000259" key="2">
    <source>
        <dbReference type="PROSITE" id="PS50878"/>
    </source>
</evidence>
<dbReference type="Pfam" id="PF00078">
    <property type="entry name" value="RVT_1"/>
    <property type="match status" value="1"/>
</dbReference>
<evidence type="ECO:0000313" key="3">
    <source>
        <dbReference type="EMBL" id="KAL0103799.1"/>
    </source>
</evidence>
<dbReference type="CDD" id="cd01650">
    <property type="entry name" value="RT_nLTR_like"/>
    <property type="match status" value="1"/>
</dbReference>
<dbReference type="InterPro" id="IPR043128">
    <property type="entry name" value="Rev_trsase/Diguanyl_cyclase"/>
</dbReference>
<sequence>MMAQTVTGVASPFRLKYVGPKNTKKPRMINQNPGPSGSRGPTLRSGSAGPSTLETAVSELACEFAGCERTFTTKTGRGLHYRKAHPDWYDERQNTTNIKARWNEEETLLLARKEVELIKQGGIRFMNQALLEVFPGRSLEAIKGKRRQADYKELVISMVHEQDSSDSTEEVGIEERNDEDYYCKAIADYIASLPAPSTEGFSSKKLISICETFAQKNKETVYQELTLYLQEIFPTKKLKHRKPDIGAKILSRKQARRAEYAKVQDLWQKNRNKCIRTLLDDISEVKTPSKEVMVPFWQTVMTSGEDVTPGCGKKRQEVKELWSPVTVEEIKNSKPANTTSAGPDGVTARLIKKMSNNLLARILNLIMWCGKAPTYLLQSITTLIPKKAKANLPADFRPITVSSVIIRTLHKVLATRMSNLLKFDQRQRAFRPTDGCSDNVFLLDLLLRFHSKNHKPLYTASIDIAKAFDSVSHNAIKDTLEMMGIPEPMIAYITNAYARSSTKLGCSQWTSESIQPTCGVKQGDPMSPVIFNMIIERLLIKLPNDIGARIDGIKVNAAAFADDMLLFSSTPTGLQKLLNVSVELLQQCGLKVNASKCFTVALRNVPHEKKTIVDKETVFECQGRILPALKRSDDWKYLGIPFTPEGRAKTNASGKLRDALEKLTKAPLKPQQRLFALRM</sequence>
<accession>A0AAW2EN75</accession>
<keyword evidence="4" id="KW-1185">Reference proteome</keyword>
<dbReference type="EMBL" id="JADYXP020000021">
    <property type="protein sequence ID" value="KAL0103799.1"/>
    <property type="molecule type" value="Genomic_DNA"/>
</dbReference>
<dbReference type="GO" id="GO:0071897">
    <property type="term" value="P:DNA biosynthetic process"/>
    <property type="evidence" value="ECO:0007669"/>
    <property type="project" value="UniProtKB-ARBA"/>
</dbReference>
<name>A0AAW2EN75_9HYME</name>
<dbReference type="InterPro" id="IPR043502">
    <property type="entry name" value="DNA/RNA_pol_sf"/>
</dbReference>
<evidence type="ECO:0000313" key="4">
    <source>
        <dbReference type="Proteomes" id="UP001430953"/>
    </source>
</evidence>
<dbReference type="AlphaFoldDB" id="A0AAW2EN75"/>
<dbReference type="Gene3D" id="3.30.70.270">
    <property type="match status" value="1"/>
</dbReference>
<dbReference type="PROSITE" id="PS50878">
    <property type="entry name" value="RT_POL"/>
    <property type="match status" value="1"/>
</dbReference>
<evidence type="ECO:0000256" key="1">
    <source>
        <dbReference type="SAM" id="MobiDB-lite"/>
    </source>
</evidence>
<reference evidence="3 4" key="1">
    <citation type="submission" date="2023-03" db="EMBL/GenBank/DDBJ databases">
        <title>High recombination rates correlate with genetic variation in Cardiocondyla obscurior ants.</title>
        <authorList>
            <person name="Errbii M."/>
        </authorList>
    </citation>
    <scope>NUCLEOTIDE SEQUENCE [LARGE SCALE GENOMIC DNA]</scope>
    <source>
        <strain evidence="3">Alpha-2009</strain>
        <tissue evidence="3">Whole body</tissue>
    </source>
</reference>
<dbReference type="SUPFAM" id="SSF56672">
    <property type="entry name" value="DNA/RNA polymerases"/>
    <property type="match status" value="1"/>
</dbReference>
<dbReference type="InterPro" id="IPR000477">
    <property type="entry name" value="RT_dom"/>
</dbReference>
<dbReference type="PANTHER" id="PTHR19446">
    <property type="entry name" value="REVERSE TRANSCRIPTASES"/>
    <property type="match status" value="1"/>
</dbReference>
<proteinExistence type="predicted"/>
<gene>
    <name evidence="3" type="ORF">PUN28_017836</name>
</gene>
<comment type="caution">
    <text evidence="3">The sequence shown here is derived from an EMBL/GenBank/DDBJ whole genome shotgun (WGS) entry which is preliminary data.</text>
</comment>
<organism evidence="3 4">
    <name type="scientific">Cardiocondyla obscurior</name>
    <dbReference type="NCBI Taxonomy" id="286306"/>
    <lineage>
        <taxon>Eukaryota</taxon>
        <taxon>Metazoa</taxon>
        <taxon>Ecdysozoa</taxon>
        <taxon>Arthropoda</taxon>
        <taxon>Hexapoda</taxon>
        <taxon>Insecta</taxon>
        <taxon>Pterygota</taxon>
        <taxon>Neoptera</taxon>
        <taxon>Endopterygota</taxon>
        <taxon>Hymenoptera</taxon>
        <taxon>Apocrita</taxon>
        <taxon>Aculeata</taxon>
        <taxon>Formicoidea</taxon>
        <taxon>Formicidae</taxon>
        <taxon>Myrmicinae</taxon>
        <taxon>Cardiocondyla</taxon>
    </lineage>
</organism>
<protein>
    <recommendedName>
        <fullName evidence="2">Reverse transcriptase domain-containing protein</fullName>
    </recommendedName>
</protein>
<dbReference type="PROSITE" id="PS00028">
    <property type="entry name" value="ZINC_FINGER_C2H2_1"/>
    <property type="match status" value="1"/>
</dbReference>